<accession>A0ACC5ZYT8</accession>
<evidence type="ECO:0000313" key="1">
    <source>
        <dbReference type="EMBL" id="MCM2563353.1"/>
    </source>
</evidence>
<name>A0ACC5ZYT8_9RHOB</name>
<evidence type="ECO:0000313" key="2">
    <source>
        <dbReference type="Proteomes" id="UP001203036"/>
    </source>
</evidence>
<protein>
    <submittedName>
        <fullName evidence="1">Pilus assembly protein</fullName>
    </submittedName>
</protein>
<dbReference type="EMBL" id="JAMQGO010000011">
    <property type="protein sequence ID" value="MCM2563353.1"/>
    <property type="molecule type" value="Genomic_DNA"/>
</dbReference>
<sequence>MARSTRAIVRIWRFLKKDQGVTAVEFALVALPFFLILLGTFEVGRALHFRATLDDLADRTIRQIYISEFDPTTDEASLEAQMTHYARSIMTRGDPSLLNVDVSPGAGARSRTMTLNYNFRFTVNVTGDADLMLHTTRAFAGS</sequence>
<organism evidence="1 2">
    <name type="scientific">Lutimaribacter degradans</name>
    <dbReference type="NCBI Taxonomy" id="2945989"/>
    <lineage>
        <taxon>Bacteria</taxon>
        <taxon>Pseudomonadati</taxon>
        <taxon>Pseudomonadota</taxon>
        <taxon>Alphaproteobacteria</taxon>
        <taxon>Rhodobacterales</taxon>
        <taxon>Roseobacteraceae</taxon>
        <taxon>Lutimaribacter</taxon>
    </lineage>
</organism>
<reference evidence="1" key="1">
    <citation type="submission" date="2022-06" db="EMBL/GenBank/DDBJ databases">
        <title>Lutimaribacter sp. EGI FJ00013, a novel bacterium isolated from a salt lake sediment enrichment.</title>
        <authorList>
            <person name="Gao L."/>
            <person name="Fang B.-Z."/>
            <person name="Li W.-J."/>
        </authorList>
    </citation>
    <scope>NUCLEOTIDE SEQUENCE</scope>
    <source>
        <strain evidence="1">EGI FJ00013</strain>
    </source>
</reference>
<gene>
    <name evidence="1" type="ORF">M8744_14450</name>
</gene>
<proteinExistence type="predicted"/>
<comment type="caution">
    <text evidence="1">The sequence shown here is derived from an EMBL/GenBank/DDBJ whole genome shotgun (WGS) entry which is preliminary data.</text>
</comment>
<dbReference type="Proteomes" id="UP001203036">
    <property type="component" value="Unassembled WGS sequence"/>
</dbReference>
<keyword evidence="2" id="KW-1185">Reference proteome</keyword>